<gene>
    <name evidence="1" type="ORF">MiSe_75230</name>
</gene>
<organism evidence="1 2">
    <name type="scientific">Microseira wollei NIES-4236</name>
    <dbReference type="NCBI Taxonomy" id="2530354"/>
    <lineage>
        <taxon>Bacteria</taxon>
        <taxon>Bacillati</taxon>
        <taxon>Cyanobacteriota</taxon>
        <taxon>Cyanophyceae</taxon>
        <taxon>Oscillatoriophycideae</taxon>
        <taxon>Aerosakkonematales</taxon>
        <taxon>Aerosakkonemataceae</taxon>
        <taxon>Microseira</taxon>
    </lineage>
</organism>
<dbReference type="EMBL" id="BLAY01000177">
    <property type="protein sequence ID" value="GET42705.1"/>
    <property type="molecule type" value="Genomic_DNA"/>
</dbReference>
<evidence type="ECO:0000313" key="2">
    <source>
        <dbReference type="Proteomes" id="UP001050975"/>
    </source>
</evidence>
<comment type="caution">
    <text evidence="1">The sequence shown here is derived from an EMBL/GenBank/DDBJ whole genome shotgun (WGS) entry which is preliminary data.</text>
</comment>
<reference evidence="1" key="1">
    <citation type="submission" date="2019-10" db="EMBL/GenBank/DDBJ databases">
        <title>Draft genome sequece of Microseira wollei NIES-4236.</title>
        <authorList>
            <person name="Yamaguchi H."/>
            <person name="Suzuki S."/>
            <person name="Kawachi M."/>
        </authorList>
    </citation>
    <scope>NUCLEOTIDE SEQUENCE</scope>
    <source>
        <strain evidence="1">NIES-4236</strain>
    </source>
</reference>
<accession>A0AAV3XNL6</accession>
<keyword evidence="2" id="KW-1185">Reference proteome</keyword>
<sequence length="88" mass="9974">MGNRPDMISSSKLARFWFSPTKVEAPSPDPVTLGLSVPSLLQQDLKYFSPRWCLCVAGTHTYKHGYELTQTFSRLSHIYCIFGLYSVV</sequence>
<proteinExistence type="predicted"/>
<evidence type="ECO:0000313" key="1">
    <source>
        <dbReference type="EMBL" id="GET42705.1"/>
    </source>
</evidence>
<name>A0AAV3XNL6_9CYAN</name>
<dbReference type="AlphaFoldDB" id="A0AAV3XNL6"/>
<dbReference type="Proteomes" id="UP001050975">
    <property type="component" value="Unassembled WGS sequence"/>
</dbReference>
<protein>
    <submittedName>
        <fullName evidence="1">Uncharacterized protein</fullName>
    </submittedName>
</protein>